<gene>
    <name evidence="2" type="ORF">ACFSYH_10600</name>
</gene>
<evidence type="ECO:0000313" key="2">
    <source>
        <dbReference type="EMBL" id="MFD2841017.1"/>
    </source>
</evidence>
<protein>
    <submittedName>
        <fullName evidence="2">DUF2017 family protein</fullName>
    </submittedName>
</protein>
<sequence length="297" mass="32727">MAFPFQATEYGDGSYAAYLTTGERLFLVRAIADILELLGQDDDPGAPERFEEQAAQRPLKGRTPKGLTQRGLRGPSETPRRIDDDPAELGAAIPAPGAQNVPGMHGVPGAPWEIEAPDDPRLVEQLEAALSGLDDEDPLPPTDPAIRRLLPDASLDPEVAAEFRRYTDFELREQKVSRLLLLSDRLTDVTPSSVDDEHLEFLVEEDEAEPVASALGDIRLVLGERLGLHSDRDAQELYDRVVTLSEQLRAADGDTSSLGQSDERVYVMGILFELAGYLQESLTGCMLETLRQRRRNP</sequence>
<comment type="caution">
    <text evidence="2">The sequence shown here is derived from an EMBL/GenBank/DDBJ whole genome shotgun (WGS) entry which is preliminary data.</text>
</comment>
<dbReference type="Pfam" id="PF09438">
    <property type="entry name" value="DUF2017"/>
    <property type="match status" value="1"/>
</dbReference>
<dbReference type="RefSeq" id="WP_377466941.1">
    <property type="nucleotide sequence ID" value="NZ_JBHUOP010000004.1"/>
</dbReference>
<dbReference type="InterPro" id="IPR018561">
    <property type="entry name" value="AosR"/>
</dbReference>
<evidence type="ECO:0000256" key="1">
    <source>
        <dbReference type="SAM" id="MobiDB-lite"/>
    </source>
</evidence>
<reference evidence="3" key="1">
    <citation type="journal article" date="2019" name="Int. J. Syst. Evol. Microbiol.">
        <title>The Global Catalogue of Microorganisms (GCM) 10K type strain sequencing project: providing services to taxonomists for standard genome sequencing and annotation.</title>
        <authorList>
            <consortium name="The Broad Institute Genomics Platform"/>
            <consortium name="The Broad Institute Genome Sequencing Center for Infectious Disease"/>
            <person name="Wu L."/>
            <person name="Ma J."/>
        </authorList>
    </citation>
    <scope>NUCLEOTIDE SEQUENCE [LARGE SCALE GENOMIC DNA]</scope>
    <source>
        <strain evidence="3">KCTC 33576</strain>
    </source>
</reference>
<keyword evidence="3" id="KW-1185">Reference proteome</keyword>
<dbReference type="Proteomes" id="UP001597391">
    <property type="component" value="Unassembled WGS sequence"/>
</dbReference>
<proteinExistence type="predicted"/>
<accession>A0ABW5XHA6</accession>
<dbReference type="EMBL" id="JBHUOP010000004">
    <property type="protein sequence ID" value="MFD2841017.1"/>
    <property type="molecule type" value="Genomic_DNA"/>
</dbReference>
<feature type="region of interest" description="Disordered" evidence="1">
    <location>
        <begin position="40"/>
        <end position="108"/>
    </location>
</feature>
<name>A0ABW5XHA6_9MICO</name>
<organism evidence="2 3">
    <name type="scientific">Populibacterium corticicola</name>
    <dbReference type="NCBI Taxonomy" id="1812826"/>
    <lineage>
        <taxon>Bacteria</taxon>
        <taxon>Bacillati</taxon>
        <taxon>Actinomycetota</taxon>
        <taxon>Actinomycetes</taxon>
        <taxon>Micrococcales</taxon>
        <taxon>Jonesiaceae</taxon>
        <taxon>Populibacterium</taxon>
    </lineage>
</organism>
<evidence type="ECO:0000313" key="3">
    <source>
        <dbReference type="Proteomes" id="UP001597391"/>
    </source>
</evidence>